<comment type="pathway">
    <text evidence="6">Carbohydrate metabolism; D-ribose degradation; D-ribose 5-phosphate from beta-D-ribopyranose: step 1/2.</text>
</comment>
<proteinExistence type="inferred from homology"/>
<keyword evidence="5 6" id="KW-0119">Carbohydrate metabolism</keyword>
<dbReference type="GO" id="GO:0005829">
    <property type="term" value="C:cytosol"/>
    <property type="evidence" value="ECO:0007669"/>
    <property type="project" value="TreeGrafter"/>
</dbReference>
<accession>A0A2S4JJK3</accession>
<feature type="active site" description="Proton donor" evidence="6">
    <location>
        <position position="20"/>
    </location>
</feature>
<evidence type="ECO:0000313" key="7">
    <source>
        <dbReference type="EMBL" id="POQ99671.1"/>
    </source>
</evidence>
<evidence type="ECO:0000256" key="5">
    <source>
        <dbReference type="ARBA" id="ARBA00023277"/>
    </source>
</evidence>
<dbReference type="InterPro" id="IPR023064">
    <property type="entry name" value="D-ribose_pyranase"/>
</dbReference>
<dbReference type="RefSeq" id="WP_103680633.1">
    <property type="nucleotide sequence ID" value="NZ_LPWH01000093.1"/>
</dbReference>
<feature type="binding site" evidence="6">
    <location>
        <position position="98"/>
    </location>
    <ligand>
        <name>substrate</name>
    </ligand>
</feature>
<dbReference type="PANTHER" id="PTHR37831:SF1">
    <property type="entry name" value="D-RIBOSE PYRANASE"/>
    <property type="match status" value="1"/>
</dbReference>
<dbReference type="Pfam" id="PF05025">
    <property type="entry name" value="RbsD_FucU"/>
    <property type="match status" value="1"/>
</dbReference>
<feature type="binding site" evidence="6">
    <location>
        <begin position="120"/>
        <end position="122"/>
    </location>
    <ligand>
        <name>substrate</name>
    </ligand>
</feature>
<keyword evidence="4 6" id="KW-0413">Isomerase</keyword>
<dbReference type="OrthoDB" id="9805009at2"/>
<dbReference type="GO" id="GO:0048029">
    <property type="term" value="F:monosaccharide binding"/>
    <property type="evidence" value="ECO:0007669"/>
    <property type="project" value="InterPro"/>
</dbReference>
<gene>
    <name evidence="6" type="primary">rbsD</name>
    <name evidence="7" type="ORF">AU468_10195</name>
</gene>
<comment type="similarity">
    <text evidence="6">Belongs to the RbsD / FucU family. RbsD subfamily.</text>
</comment>
<comment type="caution">
    <text evidence="7">The sequence shown here is derived from an EMBL/GenBank/DDBJ whole genome shotgun (WGS) entry which is preliminary data.</text>
</comment>
<organism evidence="7 8">
    <name type="scientific">Alkalispirochaeta sphaeroplastigenens</name>
    <dbReference type="NCBI Taxonomy" id="1187066"/>
    <lineage>
        <taxon>Bacteria</taxon>
        <taxon>Pseudomonadati</taxon>
        <taxon>Spirochaetota</taxon>
        <taxon>Spirochaetia</taxon>
        <taxon>Spirochaetales</taxon>
        <taxon>Spirochaetaceae</taxon>
        <taxon>Alkalispirochaeta</taxon>
    </lineage>
</organism>
<dbReference type="Proteomes" id="UP000237350">
    <property type="component" value="Unassembled WGS sequence"/>
</dbReference>
<dbReference type="EC" id="5.4.99.62" evidence="2 6"/>
<dbReference type="InterPro" id="IPR023750">
    <property type="entry name" value="RbsD-like_sf"/>
</dbReference>
<comment type="subcellular location">
    <subcellularLocation>
        <location evidence="6">Cytoplasm</location>
    </subcellularLocation>
</comment>
<dbReference type="UniPathway" id="UPA00916">
    <property type="reaction ID" value="UER00888"/>
</dbReference>
<dbReference type="PANTHER" id="PTHR37831">
    <property type="entry name" value="D-RIBOSE PYRANASE"/>
    <property type="match status" value="1"/>
</dbReference>
<comment type="function">
    <text evidence="6">Catalyzes the interconversion of beta-pyran and beta-furan forms of D-ribose.</text>
</comment>
<dbReference type="NCBIfam" id="NF008761">
    <property type="entry name" value="PRK11797.1"/>
    <property type="match status" value="1"/>
</dbReference>
<evidence type="ECO:0000256" key="1">
    <source>
        <dbReference type="ARBA" id="ARBA00000223"/>
    </source>
</evidence>
<keyword evidence="3 6" id="KW-0963">Cytoplasm</keyword>
<dbReference type="GO" id="GO:0062193">
    <property type="term" value="F:D-ribose pyranase activity"/>
    <property type="evidence" value="ECO:0007669"/>
    <property type="project" value="UniProtKB-EC"/>
</dbReference>
<dbReference type="EMBL" id="LPWH01000093">
    <property type="protein sequence ID" value="POQ99671.1"/>
    <property type="molecule type" value="Genomic_DNA"/>
</dbReference>
<dbReference type="GO" id="GO:0016872">
    <property type="term" value="F:intramolecular lyase activity"/>
    <property type="evidence" value="ECO:0007669"/>
    <property type="project" value="UniProtKB-UniRule"/>
</dbReference>
<dbReference type="InterPro" id="IPR007721">
    <property type="entry name" value="RbsD_FucU"/>
</dbReference>
<reference evidence="8" key="1">
    <citation type="submission" date="2015-12" db="EMBL/GenBank/DDBJ databases">
        <authorList>
            <person name="Lodha T.D."/>
            <person name="Chintalapati S."/>
            <person name="Chintalapati V.R."/>
            <person name="Sravanthi T."/>
        </authorList>
    </citation>
    <scope>NUCLEOTIDE SEQUENCE [LARGE SCALE GENOMIC DNA]</scope>
    <source>
        <strain evidence="8">JC133</strain>
    </source>
</reference>
<dbReference type="GO" id="GO:0019303">
    <property type="term" value="P:D-ribose catabolic process"/>
    <property type="evidence" value="ECO:0007669"/>
    <property type="project" value="UniProtKB-UniRule"/>
</dbReference>
<keyword evidence="8" id="KW-1185">Reference proteome</keyword>
<protein>
    <recommendedName>
        <fullName evidence="2 6">D-ribose pyranase</fullName>
        <ecNumber evidence="2 6">5.4.99.62</ecNumber>
    </recommendedName>
</protein>
<comment type="subunit">
    <text evidence="6">Homodecamer.</text>
</comment>
<feature type="binding site" evidence="6">
    <location>
        <position position="28"/>
    </location>
    <ligand>
        <name>substrate</name>
    </ligand>
</feature>
<evidence type="ECO:0000256" key="3">
    <source>
        <dbReference type="ARBA" id="ARBA00022490"/>
    </source>
</evidence>
<evidence type="ECO:0000256" key="4">
    <source>
        <dbReference type="ARBA" id="ARBA00023235"/>
    </source>
</evidence>
<dbReference type="SUPFAM" id="SSF102546">
    <property type="entry name" value="RbsD-like"/>
    <property type="match status" value="1"/>
</dbReference>
<sequence length="131" mass="14104">MKKTALLNQPLSSLIAELGHTDTVLVADAGLPCPQGPRRIDLALCPGIPGFIDTVRTIVTEMHVEEALVAEEFLSASPHLYQELLETLPGIPVRTLPHHELKALSPSAKGMVRTGEFSPYANVILQSGVVF</sequence>
<dbReference type="HAMAP" id="MF_01661">
    <property type="entry name" value="D_rib_pyranase"/>
    <property type="match status" value="1"/>
</dbReference>
<name>A0A2S4JJK3_9SPIO</name>
<dbReference type="Gene3D" id="3.40.1650.10">
    <property type="entry name" value="RbsD-like domain"/>
    <property type="match status" value="1"/>
</dbReference>
<comment type="catalytic activity">
    <reaction evidence="1 6">
        <text>beta-D-ribopyranose = beta-D-ribofuranose</text>
        <dbReference type="Rhea" id="RHEA:25432"/>
        <dbReference type="ChEBI" id="CHEBI:27476"/>
        <dbReference type="ChEBI" id="CHEBI:47002"/>
        <dbReference type="EC" id="5.4.99.62"/>
    </reaction>
</comment>
<evidence type="ECO:0000256" key="2">
    <source>
        <dbReference type="ARBA" id="ARBA00012862"/>
    </source>
</evidence>
<evidence type="ECO:0000256" key="6">
    <source>
        <dbReference type="HAMAP-Rule" id="MF_01661"/>
    </source>
</evidence>
<dbReference type="AlphaFoldDB" id="A0A2S4JJK3"/>
<evidence type="ECO:0000313" key="8">
    <source>
        <dbReference type="Proteomes" id="UP000237350"/>
    </source>
</evidence>